<dbReference type="Pfam" id="PF03703">
    <property type="entry name" value="bPH_2"/>
    <property type="match status" value="1"/>
</dbReference>
<dbReference type="EMBL" id="JADOUF010000001">
    <property type="protein sequence ID" value="MBG6141369.1"/>
    <property type="molecule type" value="Genomic_DNA"/>
</dbReference>
<dbReference type="InterPro" id="IPR005182">
    <property type="entry name" value="YdbS-like_PH"/>
</dbReference>
<comment type="caution">
    <text evidence="3">The sequence shown here is derived from an EMBL/GenBank/DDBJ whole genome shotgun (WGS) entry which is preliminary data.</text>
</comment>
<accession>A0A8J7GKQ0</accession>
<dbReference type="PANTHER" id="PTHR34473">
    <property type="entry name" value="UPF0699 TRANSMEMBRANE PROTEIN YDBS"/>
    <property type="match status" value="1"/>
</dbReference>
<feature type="transmembrane region" description="Helical" evidence="1">
    <location>
        <begin position="25"/>
        <end position="48"/>
    </location>
</feature>
<evidence type="ECO:0000313" key="3">
    <source>
        <dbReference type="EMBL" id="MBG6141369.1"/>
    </source>
</evidence>
<feature type="transmembrane region" description="Helical" evidence="1">
    <location>
        <begin position="54"/>
        <end position="74"/>
    </location>
</feature>
<dbReference type="Proteomes" id="UP000622552">
    <property type="component" value="Unassembled WGS sequence"/>
</dbReference>
<organism evidence="3 4">
    <name type="scientific">Longispora fulva</name>
    <dbReference type="NCBI Taxonomy" id="619741"/>
    <lineage>
        <taxon>Bacteria</taxon>
        <taxon>Bacillati</taxon>
        <taxon>Actinomycetota</taxon>
        <taxon>Actinomycetes</taxon>
        <taxon>Micromonosporales</taxon>
        <taxon>Micromonosporaceae</taxon>
        <taxon>Longispora</taxon>
    </lineage>
</organism>
<evidence type="ECO:0000256" key="1">
    <source>
        <dbReference type="SAM" id="Phobius"/>
    </source>
</evidence>
<name>A0A8J7GKQ0_9ACTN</name>
<keyword evidence="1" id="KW-0472">Membrane</keyword>
<reference evidence="3" key="1">
    <citation type="submission" date="2020-11" db="EMBL/GenBank/DDBJ databases">
        <title>Sequencing the genomes of 1000 actinobacteria strains.</title>
        <authorList>
            <person name="Klenk H.-P."/>
        </authorList>
    </citation>
    <scope>NUCLEOTIDE SEQUENCE</scope>
    <source>
        <strain evidence="3">DSM 45356</strain>
    </source>
</reference>
<dbReference type="AlphaFoldDB" id="A0A8J7GKQ0"/>
<evidence type="ECO:0000259" key="2">
    <source>
        <dbReference type="Pfam" id="PF03703"/>
    </source>
</evidence>
<gene>
    <name evidence="3" type="ORF">IW245_007563</name>
</gene>
<feature type="domain" description="YdbS-like PH" evidence="2">
    <location>
        <begin position="77"/>
        <end position="155"/>
    </location>
</feature>
<keyword evidence="4" id="KW-1185">Reference proteome</keyword>
<keyword evidence="1" id="KW-0812">Transmembrane</keyword>
<protein>
    <submittedName>
        <fullName evidence="3">Membrane protein YdbS with pleckstrin-like domain</fullName>
    </submittedName>
</protein>
<keyword evidence="1" id="KW-1133">Transmembrane helix</keyword>
<dbReference type="RefSeq" id="WP_197007797.1">
    <property type="nucleotide sequence ID" value="NZ_BONS01000013.1"/>
</dbReference>
<proteinExistence type="predicted"/>
<dbReference type="PANTHER" id="PTHR34473:SF3">
    <property type="entry name" value="TRANSMEMBRANE PROTEIN-RELATED"/>
    <property type="match status" value="1"/>
</dbReference>
<evidence type="ECO:0000313" key="4">
    <source>
        <dbReference type="Proteomes" id="UP000622552"/>
    </source>
</evidence>
<sequence length="166" mass="17903">MTDPSTSPLDPLPDLTWQRLSPRYVLVRLISLATGALALAAAAVFGWLVAEWPLALGCAGAVVLFALVRAPFLIRQVRSWGYAERDADLLVRHGLMVRRLSIVPYARMQFVDVAVGPLERLFGLATVQMHTAAVGADATVPGLEPAEAVRLRDRLAALGRHGTEGL</sequence>